<dbReference type="PANTHER" id="PTHR14716:SF0">
    <property type="entry name" value="CILIA- AND FLAGELLA-ASSOCIATED PROTEIN 69"/>
    <property type="match status" value="1"/>
</dbReference>
<accession>A0A0G4E8W1</accession>
<dbReference type="EMBL" id="CDMY01000007">
    <property type="protein sequence ID" value="CEL91641.1"/>
    <property type="molecule type" value="Genomic_DNA"/>
</dbReference>
<dbReference type="Proteomes" id="UP000041254">
    <property type="component" value="Unassembled WGS sequence"/>
</dbReference>
<evidence type="ECO:0000313" key="4">
    <source>
        <dbReference type="Proteomes" id="UP000041254"/>
    </source>
</evidence>
<sequence>MLQLSSNLKAGARLSPPSRPQSLFGGSDMSDERKHTHQQPPDLDLLYQLLTEKYTASTVDRHVESVTRYAVYLETRGGLPLSHLTAAVRLLEVVISRYLGGQACWLPVLLRIIAVSGRALLLEKASDPLTHGAAVPSYLTTVALPLELGTAKSGIERRPLDEEAYHAIWRLYASLALSPGGETPDGKKALKRAQAFQAFEKTDVIQWASRELDRQAPRCVLTEVLEVLRALSTSKVFCQRMTEGDVLQKLLVLIRDMCEAGSTEGVAQIALEATWNVIVLEEQAASKVLSESASLHSIKGILHRLRELKGSPAKVFRNEILLIALLVAKMRADKVAQSSLVSLLLNMLVDGLPFEASEEELKKETHDLIWLIVIECSGACAHFPSTRQHLTEALSSLIAKGTAPGAAWACLSGLLSSNCELQASMKSLVGEALKQLASGHTDIERVLTFLSAVGKARPEDLTSRDSEILDTLTTTLATCTGELDERDMRCSTIALFVVSCVCSDNTAMKNHFRHLGGLQIISAMLK</sequence>
<dbReference type="PANTHER" id="PTHR14716">
    <property type="entry name" value="CILIA- AND FLAGELLA-ASSOCIATED PROTEIN 69"/>
    <property type="match status" value="1"/>
</dbReference>
<dbReference type="InterPro" id="IPR048733">
    <property type="entry name" value="CFA69_ARM_dom"/>
</dbReference>
<dbReference type="VEuPathDB" id="CryptoDB:Vbra_10801"/>
<reference evidence="3 4" key="1">
    <citation type="submission" date="2014-11" db="EMBL/GenBank/DDBJ databases">
        <authorList>
            <person name="Zhu J."/>
            <person name="Qi W."/>
            <person name="Song R."/>
        </authorList>
    </citation>
    <scope>NUCLEOTIDE SEQUENCE [LARGE SCALE GENOMIC DNA]</scope>
</reference>
<name>A0A0G4E8W1_VITBC</name>
<dbReference type="Pfam" id="PF21049">
    <property type="entry name" value="CFA69_ARM_rpt"/>
    <property type="match status" value="1"/>
</dbReference>
<evidence type="ECO:0000313" key="3">
    <source>
        <dbReference type="EMBL" id="CEL91641.1"/>
    </source>
</evidence>
<feature type="region of interest" description="Disordered" evidence="1">
    <location>
        <begin position="1"/>
        <end position="39"/>
    </location>
</feature>
<evidence type="ECO:0000259" key="2">
    <source>
        <dbReference type="Pfam" id="PF21049"/>
    </source>
</evidence>
<dbReference type="InterPro" id="IPR011989">
    <property type="entry name" value="ARM-like"/>
</dbReference>
<evidence type="ECO:0000256" key="1">
    <source>
        <dbReference type="SAM" id="MobiDB-lite"/>
    </source>
</evidence>
<dbReference type="InParanoid" id="A0A0G4E8W1"/>
<organism evidence="3 4">
    <name type="scientific">Vitrella brassicaformis (strain CCMP3155)</name>
    <dbReference type="NCBI Taxonomy" id="1169540"/>
    <lineage>
        <taxon>Eukaryota</taxon>
        <taxon>Sar</taxon>
        <taxon>Alveolata</taxon>
        <taxon>Colpodellida</taxon>
        <taxon>Vitrellaceae</taxon>
        <taxon>Vitrella</taxon>
    </lineage>
</organism>
<protein>
    <recommendedName>
        <fullName evidence="2">Cilia- and flagella-associated protein 69 ARM repeats domain-containing protein</fullName>
    </recommendedName>
</protein>
<keyword evidence="4" id="KW-1185">Reference proteome</keyword>
<dbReference type="AlphaFoldDB" id="A0A0G4E8W1"/>
<proteinExistence type="predicted"/>
<gene>
    <name evidence="3" type="ORF">Vbra_10801</name>
</gene>
<dbReference type="Gene3D" id="1.25.10.10">
    <property type="entry name" value="Leucine-rich Repeat Variant"/>
    <property type="match status" value="1"/>
</dbReference>
<feature type="domain" description="Cilia- and flagella-associated protein 69 ARM repeats" evidence="2">
    <location>
        <begin position="42"/>
        <end position="342"/>
    </location>
</feature>
<dbReference type="InterPro" id="IPR048732">
    <property type="entry name" value="CFA69"/>
</dbReference>